<dbReference type="AlphaFoldDB" id="A0A0F7VEW0"/>
<evidence type="ECO:0000313" key="4">
    <source>
        <dbReference type="Proteomes" id="UP000042958"/>
    </source>
</evidence>
<protein>
    <submittedName>
        <fullName evidence="3">Uncharacterized protein</fullName>
    </submittedName>
</protein>
<dbReference type="STRING" id="104259.A0A0F7VEW0"/>
<keyword evidence="4" id="KW-1185">Reference proteome</keyword>
<keyword evidence="1" id="KW-0808">Transferase</keyword>
<dbReference type="Proteomes" id="UP000042958">
    <property type="component" value="Unassembled WGS sequence"/>
</dbReference>
<evidence type="ECO:0000256" key="1">
    <source>
        <dbReference type="ARBA" id="ARBA00022679"/>
    </source>
</evidence>
<organism evidence="3 4">
    <name type="scientific">Penicillium brasilianum</name>
    <dbReference type="NCBI Taxonomy" id="104259"/>
    <lineage>
        <taxon>Eukaryota</taxon>
        <taxon>Fungi</taxon>
        <taxon>Dikarya</taxon>
        <taxon>Ascomycota</taxon>
        <taxon>Pezizomycotina</taxon>
        <taxon>Eurotiomycetes</taxon>
        <taxon>Eurotiomycetidae</taxon>
        <taxon>Eurotiales</taxon>
        <taxon>Aspergillaceae</taxon>
        <taxon>Penicillium</taxon>
    </lineage>
</organism>
<accession>A0A0F7VEW0</accession>
<reference evidence="4" key="1">
    <citation type="journal article" date="2015" name="Genome Announc.">
        <title>Draft genome sequence of the fungus Penicillium brasilianum MG11.</title>
        <authorList>
            <person name="Horn F."/>
            <person name="Linde J."/>
            <person name="Mattern D.J."/>
            <person name="Walther G."/>
            <person name="Guthke R."/>
            <person name="Brakhage A.A."/>
            <person name="Valiante V."/>
        </authorList>
    </citation>
    <scope>NUCLEOTIDE SEQUENCE [LARGE SCALE GENOMIC DNA]</scope>
    <source>
        <strain evidence="4">MG11</strain>
    </source>
</reference>
<dbReference type="GO" id="GO:0016746">
    <property type="term" value="F:acyltransferase activity"/>
    <property type="evidence" value="ECO:0007669"/>
    <property type="project" value="UniProtKB-KW"/>
</dbReference>
<dbReference type="PANTHER" id="PTHR31896">
    <property type="entry name" value="FAMILY REGULATORY PROTEIN, PUTATIVE (AFU_ORTHOLOGUE AFUA_3G14730)-RELATED"/>
    <property type="match status" value="1"/>
</dbReference>
<evidence type="ECO:0000256" key="2">
    <source>
        <dbReference type="ARBA" id="ARBA00023315"/>
    </source>
</evidence>
<name>A0A0F7VEW0_PENBI</name>
<dbReference type="OrthoDB" id="1862401at2759"/>
<keyword evidence="2" id="KW-0012">Acyltransferase</keyword>
<dbReference type="InterPro" id="IPR051283">
    <property type="entry name" value="Sec_Metabolite_Acyltrans"/>
</dbReference>
<dbReference type="InterPro" id="IPR023213">
    <property type="entry name" value="CAT-like_dom_sf"/>
</dbReference>
<proteinExistence type="predicted"/>
<dbReference type="Pfam" id="PF02458">
    <property type="entry name" value="Transferase"/>
    <property type="match status" value="1"/>
</dbReference>
<dbReference type="Gene3D" id="3.30.559.10">
    <property type="entry name" value="Chloramphenicol acetyltransferase-like domain"/>
    <property type="match status" value="2"/>
</dbReference>
<sequence length="356" mass="40129">MAPVHIAASPTDHPVMRSQINVLDDGIIVALFFNHMVIDGTGIGALLESLAACCNGATFIPCNIECEQNTRENLLVTLERNKMPGHPEIRSPPILEVPTGTGHEEVHDSLLLDYKFFISGTKIKLLREHIQNLGSGFVSEDDILTAILWTCLGRSRPHRLSQRGLPASVCKLQRVVNVRHKLRPHVSPYYVGNCFIMLNEALTTVELGQEASDSETGEQAFARQIAPVARLLRSRLDKVDDLFIRDYFSHYETASDWANTSVHEPDVAVTSIRRLNIYGEYFGPILGKVEDFEMLPYMNPEGVCTIMPHRRAGDDAWEVGVTLGREDMERLRKNVKWRWLVDRESPLQVFEGHHVV</sequence>
<evidence type="ECO:0000313" key="3">
    <source>
        <dbReference type="EMBL" id="CEO59276.1"/>
    </source>
</evidence>
<dbReference type="EMBL" id="CDHK01000003">
    <property type="protein sequence ID" value="CEO59276.1"/>
    <property type="molecule type" value="Genomic_DNA"/>
</dbReference>
<gene>
    <name evidence="3" type="ORF">PMG11_03958</name>
</gene>
<dbReference type="PANTHER" id="PTHR31896:SF64">
    <property type="entry name" value="TRICHOTHECENE 3-O-ACETYLTRANSFERASE"/>
    <property type="match status" value="1"/>
</dbReference>